<feature type="transmembrane region" description="Helical" evidence="1">
    <location>
        <begin position="61"/>
        <end position="77"/>
    </location>
</feature>
<gene>
    <name evidence="2" type="ORF">C6P11_08660</name>
</gene>
<sequence length="204" mass="24038">MRLFRGPRLVLRQLASRRTKHLFVGILIVGGFFYPTFLIHWPYSWELIYKLDDFYADNPGVVVTVLTGLTVFLVNYADRMTERTERAERMFLKIYVEFAELHEDDYFISDQADIKLTISDVTVIDQLLSFTKFVIHNDVCYRNLAQQIGPRHLQMYGFYEGLNNTHQNDVNIWLITLTVEELEANKQLGQIFVDELKHRGKRNV</sequence>
<feature type="transmembrane region" description="Helical" evidence="1">
    <location>
        <begin position="21"/>
        <end position="41"/>
    </location>
</feature>
<keyword evidence="1" id="KW-0472">Membrane</keyword>
<keyword evidence="1" id="KW-0812">Transmembrane</keyword>
<evidence type="ECO:0000256" key="1">
    <source>
        <dbReference type="SAM" id="Phobius"/>
    </source>
</evidence>
<reference evidence="2 3" key="1">
    <citation type="submission" date="2018-03" db="EMBL/GenBank/DDBJ databases">
        <title>Genome sequencing of Weissella confusa isolates.</title>
        <authorList>
            <person name="Kajala I."/>
            <person name="Baruah R."/>
            <person name="Bergsveinson J."/>
            <person name="Juvonen R."/>
            <person name="Ziola B."/>
        </authorList>
    </citation>
    <scope>NUCLEOTIDE SEQUENCE [LARGE SCALE GENOMIC DNA]</scope>
    <source>
        <strain evidence="2 3">VTT E-062653</strain>
    </source>
</reference>
<keyword evidence="1" id="KW-1133">Transmembrane helix</keyword>
<organism evidence="2 3">
    <name type="scientific">Weissella confusa</name>
    <name type="common">Lactobacillus confusus</name>
    <dbReference type="NCBI Taxonomy" id="1583"/>
    <lineage>
        <taxon>Bacteria</taxon>
        <taxon>Bacillati</taxon>
        <taxon>Bacillota</taxon>
        <taxon>Bacilli</taxon>
        <taxon>Lactobacillales</taxon>
        <taxon>Lactobacillaceae</taxon>
        <taxon>Weissella</taxon>
    </lineage>
</organism>
<accession>A0A4Z0S162</accession>
<evidence type="ECO:0000313" key="2">
    <source>
        <dbReference type="EMBL" id="TGE71627.1"/>
    </source>
</evidence>
<comment type="caution">
    <text evidence="2">The sequence shown here is derived from an EMBL/GenBank/DDBJ whole genome shotgun (WGS) entry which is preliminary data.</text>
</comment>
<name>A0A4Z0S162_WEICO</name>
<protein>
    <submittedName>
        <fullName evidence="2">Uncharacterized protein</fullName>
    </submittedName>
</protein>
<dbReference type="EMBL" id="PVSN01000060">
    <property type="protein sequence ID" value="TGE71627.1"/>
    <property type="molecule type" value="Genomic_DNA"/>
</dbReference>
<dbReference type="Proteomes" id="UP000297646">
    <property type="component" value="Unassembled WGS sequence"/>
</dbReference>
<evidence type="ECO:0000313" key="3">
    <source>
        <dbReference type="Proteomes" id="UP000297646"/>
    </source>
</evidence>
<proteinExistence type="predicted"/>
<dbReference type="AlphaFoldDB" id="A0A4Z0S162"/>
<dbReference type="RefSeq" id="WP_135520354.1">
    <property type="nucleotide sequence ID" value="NZ_PVSN01000060.1"/>
</dbReference>